<dbReference type="InterPro" id="IPR012349">
    <property type="entry name" value="Split_barrel_FMN-bd"/>
</dbReference>
<evidence type="ECO:0000259" key="12">
    <source>
        <dbReference type="Pfam" id="PF01243"/>
    </source>
</evidence>
<comment type="cofactor">
    <cofactor evidence="1">
        <name>FMN</name>
        <dbReference type="ChEBI" id="CHEBI:58210"/>
    </cofactor>
</comment>
<name>A0AAN8JJA4_PATCE</name>
<feature type="domain" description="Pyridoxamine 5'-phosphate oxidase N-terminal" evidence="12">
    <location>
        <begin position="43"/>
        <end position="155"/>
    </location>
</feature>
<dbReference type="PANTHER" id="PTHR10851">
    <property type="entry name" value="PYRIDOXINE-5-PHOSPHATE OXIDASE"/>
    <property type="match status" value="1"/>
</dbReference>
<evidence type="ECO:0000256" key="3">
    <source>
        <dbReference type="ARBA" id="ARBA00004738"/>
    </source>
</evidence>
<dbReference type="PANTHER" id="PTHR10851:SF0">
    <property type="entry name" value="PYRIDOXINE-5'-PHOSPHATE OXIDASE"/>
    <property type="match status" value="1"/>
</dbReference>
<reference evidence="14 15" key="1">
    <citation type="submission" date="2024-01" db="EMBL/GenBank/DDBJ databases">
        <title>The genome of the rayed Mediterranean limpet Patella caerulea (Linnaeus, 1758).</title>
        <authorList>
            <person name="Anh-Thu Weber A."/>
            <person name="Halstead-Nussloch G."/>
        </authorList>
    </citation>
    <scope>NUCLEOTIDE SEQUENCE [LARGE SCALE GENOMIC DNA]</scope>
    <source>
        <strain evidence="14">AATW-2023a</strain>
        <tissue evidence="14">Whole specimen</tissue>
    </source>
</reference>
<dbReference type="EMBL" id="JAZGQO010000008">
    <property type="protein sequence ID" value="KAK6179086.1"/>
    <property type="molecule type" value="Genomic_DNA"/>
</dbReference>
<evidence type="ECO:0000256" key="1">
    <source>
        <dbReference type="ARBA" id="ARBA00001917"/>
    </source>
</evidence>
<dbReference type="AlphaFoldDB" id="A0AAN8JJA4"/>
<keyword evidence="11" id="KW-0664">Pyridoxine biosynthesis</keyword>
<protein>
    <recommendedName>
        <fullName evidence="7">pyridoxal 5'-phosphate synthase</fullName>
        <ecNumber evidence="7">1.4.3.5</ecNumber>
    </recommendedName>
</protein>
<dbReference type="Pfam" id="PF10590">
    <property type="entry name" value="PNP_phzG_C"/>
    <property type="match status" value="1"/>
</dbReference>
<comment type="pathway">
    <text evidence="3">Cofactor metabolism; pyridoxal 5'-phosphate salvage; pyridoxal 5'-phosphate from pyridoxamine 5'-phosphate: step 1/1.</text>
</comment>
<evidence type="ECO:0000256" key="5">
    <source>
        <dbReference type="ARBA" id="ARBA00007301"/>
    </source>
</evidence>
<dbReference type="InterPro" id="IPR000659">
    <property type="entry name" value="Pyridox_Oxase"/>
</dbReference>
<comment type="caution">
    <text evidence="14">The sequence shown here is derived from an EMBL/GenBank/DDBJ whole genome shotgun (WGS) entry which is preliminary data.</text>
</comment>
<organism evidence="14 15">
    <name type="scientific">Patella caerulea</name>
    <name type="common">Rayed Mediterranean limpet</name>
    <dbReference type="NCBI Taxonomy" id="87958"/>
    <lineage>
        <taxon>Eukaryota</taxon>
        <taxon>Metazoa</taxon>
        <taxon>Spiralia</taxon>
        <taxon>Lophotrochozoa</taxon>
        <taxon>Mollusca</taxon>
        <taxon>Gastropoda</taxon>
        <taxon>Patellogastropoda</taxon>
        <taxon>Patelloidea</taxon>
        <taxon>Patellidae</taxon>
        <taxon>Patella</taxon>
    </lineage>
</organism>
<keyword evidence="10" id="KW-0560">Oxidoreductase</keyword>
<dbReference type="InterPro" id="IPR011576">
    <property type="entry name" value="Pyridox_Oxase_N"/>
</dbReference>
<evidence type="ECO:0000313" key="15">
    <source>
        <dbReference type="Proteomes" id="UP001347796"/>
    </source>
</evidence>
<proteinExistence type="inferred from homology"/>
<evidence type="ECO:0000256" key="4">
    <source>
        <dbReference type="ARBA" id="ARBA00005037"/>
    </source>
</evidence>
<dbReference type="GO" id="GO:0008615">
    <property type="term" value="P:pyridoxine biosynthetic process"/>
    <property type="evidence" value="ECO:0007669"/>
    <property type="project" value="UniProtKB-KW"/>
</dbReference>
<dbReference type="NCBIfam" id="TIGR00558">
    <property type="entry name" value="pdxH"/>
    <property type="match status" value="1"/>
</dbReference>
<dbReference type="HAMAP" id="MF_01629">
    <property type="entry name" value="PdxH"/>
    <property type="match status" value="1"/>
</dbReference>
<evidence type="ECO:0000313" key="14">
    <source>
        <dbReference type="EMBL" id="KAK6179086.1"/>
    </source>
</evidence>
<evidence type="ECO:0000256" key="9">
    <source>
        <dbReference type="ARBA" id="ARBA00022643"/>
    </source>
</evidence>
<dbReference type="InterPro" id="IPR019740">
    <property type="entry name" value="Pyridox_Oxase_CS"/>
</dbReference>
<dbReference type="Pfam" id="PF01243">
    <property type="entry name" value="PNPOx_N"/>
    <property type="match status" value="1"/>
</dbReference>
<evidence type="ECO:0000256" key="10">
    <source>
        <dbReference type="ARBA" id="ARBA00023002"/>
    </source>
</evidence>
<keyword evidence="8" id="KW-0285">Flavoprotein</keyword>
<dbReference type="Gene3D" id="2.30.110.10">
    <property type="entry name" value="Electron Transport, Fmn-binding Protein, Chain A"/>
    <property type="match status" value="1"/>
</dbReference>
<comment type="pathway">
    <text evidence="4">Cofactor metabolism; pyridoxal 5'-phosphate salvage; pyridoxal 5'-phosphate from pyridoxine 5'-phosphate: step 1/1.</text>
</comment>
<evidence type="ECO:0000256" key="11">
    <source>
        <dbReference type="ARBA" id="ARBA00023096"/>
    </source>
</evidence>
<dbReference type="EC" id="1.4.3.5" evidence="7"/>
<evidence type="ECO:0000256" key="7">
    <source>
        <dbReference type="ARBA" id="ARBA00012801"/>
    </source>
</evidence>
<dbReference type="FunFam" id="2.30.110.10:FF:000005">
    <property type="entry name" value="NAD(P)H-hydrate epimerase"/>
    <property type="match status" value="1"/>
</dbReference>
<keyword evidence="9" id="KW-0288">FMN</keyword>
<sequence length="232" mass="26953">MSDISSMRHPYHGQKDHFDVNNLHSRNPFKQFEKWFQEARDVEQILEPNAMTVATASKSGVPSVRIVLMKAFSEERGFTFYTNYGSRKAKELDENPNCSLMFYWEPLRRSVRIEGKVTKASKSDSEKYFHSRPRDSQISACVSNQSQVIPSRAYLDEQHAKIQKEVGDDKPIQMPDYWGGYDIKPSLFEFWQGQTNRLHDRIVFRRPLAEEKINPDTATVGENGWVIERLSS</sequence>
<comment type="function">
    <text evidence="2">Catalyzes the oxidation of either pyridoxine 5'-phosphate (PNP) or pyridoxamine 5'-phosphate (PMP) into pyridoxal 5'-phosphate (PLP).</text>
</comment>
<evidence type="ECO:0000259" key="13">
    <source>
        <dbReference type="Pfam" id="PF10590"/>
    </source>
</evidence>
<gene>
    <name evidence="14" type="ORF">SNE40_011522</name>
</gene>
<comment type="similarity">
    <text evidence="5">Belongs to the pyridoxamine 5'-phosphate oxidase family.</text>
</comment>
<dbReference type="PROSITE" id="PS01064">
    <property type="entry name" value="PYRIDOX_OXIDASE"/>
    <property type="match status" value="1"/>
</dbReference>
<dbReference type="GO" id="GO:0004733">
    <property type="term" value="F:pyridoxamine phosphate oxidase activity"/>
    <property type="evidence" value="ECO:0007669"/>
    <property type="project" value="UniProtKB-EC"/>
</dbReference>
<evidence type="ECO:0000256" key="8">
    <source>
        <dbReference type="ARBA" id="ARBA00022630"/>
    </source>
</evidence>
<dbReference type="InterPro" id="IPR019576">
    <property type="entry name" value="Pyridoxamine_oxidase_dimer_C"/>
</dbReference>
<dbReference type="SUPFAM" id="SSF50475">
    <property type="entry name" value="FMN-binding split barrel"/>
    <property type="match status" value="1"/>
</dbReference>
<evidence type="ECO:0000256" key="6">
    <source>
        <dbReference type="ARBA" id="ARBA00011738"/>
    </source>
</evidence>
<dbReference type="NCBIfam" id="NF004231">
    <property type="entry name" value="PRK05679.1"/>
    <property type="match status" value="1"/>
</dbReference>
<evidence type="ECO:0000256" key="2">
    <source>
        <dbReference type="ARBA" id="ARBA00003691"/>
    </source>
</evidence>
<accession>A0AAN8JJA4</accession>
<dbReference type="PIRSF" id="PIRSF000190">
    <property type="entry name" value="Pyd_amn-ph_oxd"/>
    <property type="match status" value="1"/>
</dbReference>
<feature type="domain" description="Pyridoxine 5'-phosphate oxidase dimerisation C-terminal" evidence="13">
    <location>
        <begin position="178"/>
        <end position="231"/>
    </location>
</feature>
<dbReference type="GO" id="GO:0010181">
    <property type="term" value="F:FMN binding"/>
    <property type="evidence" value="ECO:0007669"/>
    <property type="project" value="InterPro"/>
</dbReference>
<comment type="subunit">
    <text evidence="6">Homodimer.</text>
</comment>
<keyword evidence="15" id="KW-1185">Reference proteome</keyword>
<dbReference type="Proteomes" id="UP001347796">
    <property type="component" value="Unassembled WGS sequence"/>
</dbReference>